<gene>
    <name evidence="1" type="ORF">ETEE_2816</name>
</gene>
<dbReference type="Pfam" id="PF02413">
    <property type="entry name" value="Caudo_TAP"/>
    <property type="match status" value="1"/>
</dbReference>
<evidence type="ECO:0000313" key="1">
    <source>
        <dbReference type="EMBL" id="AIJ09249.1"/>
    </source>
</evidence>
<dbReference type="GeneID" id="33940326"/>
<dbReference type="RefSeq" id="WP_034171949.1">
    <property type="nucleotide sequence ID" value="NZ_CP006664.1"/>
</dbReference>
<dbReference type="AlphaFoldDB" id="A0A076LUJ8"/>
<dbReference type="EMBL" id="CP006664">
    <property type="protein sequence ID" value="AIJ09249.1"/>
    <property type="molecule type" value="Genomic_DNA"/>
</dbReference>
<dbReference type="HOGENOM" id="CLU_094206_2_0_6"/>
<dbReference type="InterPro" id="IPR003458">
    <property type="entry name" value="Phage_T4_Gp38_tail_assem"/>
</dbReference>
<accession>A0A076LUJ8</accession>
<dbReference type="KEGG" id="ete:ETEE_2816"/>
<reference evidence="1 2" key="1">
    <citation type="journal article" date="2012" name="PLoS ONE">
        <title>Edwardsiella comparative phylogenomics reveal the new intra/inter-species taxonomic relationships, virulence evolution and niche adaptation mechanisms.</title>
        <authorList>
            <person name="Yang M."/>
            <person name="Lv Y."/>
            <person name="Xiao J."/>
            <person name="Wu H."/>
            <person name="Zheng H."/>
            <person name="Liu Q."/>
            <person name="Zhang Y."/>
            <person name="Wang Q."/>
        </authorList>
    </citation>
    <scope>NUCLEOTIDE SEQUENCE [LARGE SCALE GENOMIC DNA]</scope>
    <source>
        <strain evidence="2">080813</strain>
    </source>
</reference>
<name>A0A076LUJ8_9GAMM</name>
<organism evidence="1 2">
    <name type="scientific">Edwardsiella anguillarum ET080813</name>
    <dbReference type="NCBI Taxonomy" id="667120"/>
    <lineage>
        <taxon>Bacteria</taxon>
        <taxon>Pseudomonadati</taxon>
        <taxon>Pseudomonadota</taxon>
        <taxon>Gammaproteobacteria</taxon>
        <taxon>Enterobacterales</taxon>
        <taxon>Hafniaceae</taxon>
        <taxon>Edwardsiella</taxon>
    </lineage>
</organism>
<sequence length="116" mass="13114">MKYFKDSNNVIYAYDADGSQDEYIKDGLIRISEDEAISIVNPPPTKEDLIREAALKKTSLLAEIDTVTKLWQTQLALNIILDSDKEKLKEWMRYAQSVAAVDPDGLPESWPVKPSV</sequence>
<dbReference type="Proteomes" id="UP000028681">
    <property type="component" value="Chromosome"/>
</dbReference>
<evidence type="ECO:0000313" key="2">
    <source>
        <dbReference type="Proteomes" id="UP000028681"/>
    </source>
</evidence>
<proteinExistence type="predicted"/>
<protein>
    <submittedName>
        <fullName evidence="1">Phage tail assembly chaperone</fullName>
    </submittedName>
</protein>